<keyword evidence="5 8" id="KW-0808">Transferase</keyword>
<keyword evidence="3" id="KW-0441">Lipid A biosynthesis</keyword>
<keyword evidence="6" id="KW-0443">Lipid metabolism</keyword>
<name>A0A3B0WGM4_9ZZZZ</name>
<keyword evidence="4 8" id="KW-0328">Glycosyltransferase</keyword>
<dbReference type="GO" id="GO:0009245">
    <property type="term" value="P:lipid A biosynthetic process"/>
    <property type="evidence" value="ECO:0007669"/>
    <property type="project" value="UniProtKB-KW"/>
</dbReference>
<dbReference type="GO" id="GO:0016020">
    <property type="term" value="C:membrane"/>
    <property type="evidence" value="ECO:0007669"/>
    <property type="project" value="GOC"/>
</dbReference>
<dbReference type="EC" id="2.4.1.182" evidence="1"/>
<evidence type="ECO:0000256" key="3">
    <source>
        <dbReference type="ARBA" id="ARBA00022556"/>
    </source>
</evidence>
<dbReference type="NCBIfam" id="TIGR00215">
    <property type="entry name" value="lpxB"/>
    <property type="match status" value="1"/>
</dbReference>
<reference evidence="8" key="1">
    <citation type="submission" date="2018-06" db="EMBL/GenBank/DDBJ databases">
        <authorList>
            <person name="Zhirakovskaya E."/>
        </authorList>
    </citation>
    <scope>NUCLEOTIDE SEQUENCE</scope>
</reference>
<keyword evidence="2" id="KW-0444">Lipid biosynthesis</keyword>
<evidence type="ECO:0000256" key="6">
    <source>
        <dbReference type="ARBA" id="ARBA00023098"/>
    </source>
</evidence>
<evidence type="ECO:0000313" key="8">
    <source>
        <dbReference type="EMBL" id="VAW54995.1"/>
    </source>
</evidence>
<dbReference type="AlphaFoldDB" id="A0A3B0WGM4"/>
<evidence type="ECO:0000256" key="2">
    <source>
        <dbReference type="ARBA" id="ARBA00022516"/>
    </source>
</evidence>
<dbReference type="SUPFAM" id="SSF53756">
    <property type="entry name" value="UDP-Glycosyltransferase/glycogen phosphorylase"/>
    <property type="match status" value="1"/>
</dbReference>
<organism evidence="8">
    <name type="scientific">hydrothermal vent metagenome</name>
    <dbReference type="NCBI Taxonomy" id="652676"/>
    <lineage>
        <taxon>unclassified sequences</taxon>
        <taxon>metagenomes</taxon>
        <taxon>ecological metagenomes</taxon>
    </lineage>
</organism>
<protein>
    <recommendedName>
        <fullName evidence="1">lipid-A-disaccharide synthase</fullName>
        <ecNumber evidence="1">2.4.1.182</ecNumber>
    </recommendedName>
</protein>
<dbReference type="GO" id="GO:0008915">
    <property type="term" value="F:lipid-A-disaccharide synthase activity"/>
    <property type="evidence" value="ECO:0007669"/>
    <property type="project" value="UniProtKB-EC"/>
</dbReference>
<evidence type="ECO:0000256" key="7">
    <source>
        <dbReference type="ARBA" id="ARBA00048975"/>
    </source>
</evidence>
<comment type="catalytic activity">
    <reaction evidence="7">
        <text>a lipid X + a UDP-2-N,3-O-bis[(3R)-3-hydroxyacyl]-alpha-D-glucosamine = a lipid A disaccharide + UDP + H(+)</text>
        <dbReference type="Rhea" id="RHEA:67828"/>
        <dbReference type="ChEBI" id="CHEBI:15378"/>
        <dbReference type="ChEBI" id="CHEBI:58223"/>
        <dbReference type="ChEBI" id="CHEBI:137748"/>
        <dbReference type="ChEBI" id="CHEBI:176338"/>
        <dbReference type="ChEBI" id="CHEBI:176343"/>
        <dbReference type="EC" id="2.4.1.182"/>
    </reaction>
</comment>
<evidence type="ECO:0000256" key="5">
    <source>
        <dbReference type="ARBA" id="ARBA00022679"/>
    </source>
</evidence>
<dbReference type="PANTHER" id="PTHR30372">
    <property type="entry name" value="LIPID-A-DISACCHARIDE SYNTHASE"/>
    <property type="match status" value="1"/>
</dbReference>
<proteinExistence type="predicted"/>
<dbReference type="GO" id="GO:0005543">
    <property type="term" value="F:phospholipid binding"/>
    <property type="evidence" value="ECO:0007669"/>
    <property type="project" value="TreeGrafter"/>
</dbReference>
<dbReference type="InterPro" id="IPR003835">
    <property type="entry name" value="Glyco_trans_19"/>
</dbReference>
<dbReference type="EMBL" id="UOFE01000045">
    <property type="protein sequence ID" value="VAW54995.1"/>
    <property type="molecule type" value="Genomic_DNA"/>
</dbReference>
<evidence type="ECO:0000256" key="4">
    <source>
        <dbReference type="ARBA" id="ARBA00022676"/>
    </source>
</evidence>
<dbReference type="Pfam" id="PF02684">
    <property type="entry name" value="LpxB"/>
    <property type="match status" value="1"/>
</dbReference>
<dbReference type="PANTHER" id="PTHR30372:SF4">
    <property type="entry name" value="LIPID-A-DISACCHARIDE SYNTHASE, MITOCHONDRIAL-RELATED"/>
    <property type="match status" value="1"/>
</dbReference>
<gene>
    <name evidence="8" type="ORF">MNBD_GAMMA05-1697</name>
</gene>
<dbReference type="Gene3D" id="3.40.50.2000">
    <property type="entry name" value="Glycogen Phosphorylase B"/>
    <property type="match status" value="2"/>
</dbReference>
<evidence type="ECO:0000256" key="1">
    <source>
        <dbReference type="ARBA" id="ARBA00012687"/>
    </source>
</evidence>
<accession>A0A3B0WGM4</accession>
<sequence length="385" mass="42940">MTSNASNKTIFISAGEASGDAHAARMIDELKMLDNQLKFVGMGGDKMRATGVEILTDIDKMAVVGLVEVLLKYRELNAELTRLKNHITETPPGLLILVDYQEFNQKLAAFAKSRGVKVLFYISPQVWAWRPKRVYKMARIVDHMAVILPFEKKLYEDADVEVTFTGHPLTDEVVADKTKSQARTQLNIEDKTTMGLFPGSRSGEIKRVLPILLETAQLIKKEKPDIQFVLPVASTIKQENLAPFKEAMQALSVTVTNESFYDVIQSCDVILSASGTAILEIGLLEVPMVIVFKIAPVSHYILSKIVSIKYLGLVNIIPGKEVVKEYIQQNAIPEDIAAEAMRLLNDKQYYNEMKHELSLIRQQLGGGNGSKNIAKLAYDMLNKKT</sequence>